<evidence type="ECO:0000256" key="4">
    <source>
        <dbReference type="ARBA" id="ARBA00023136"/>
    </source>
</evidence>
<proteinExistence type="predicted"/>
<dbReference type="SUPFAM" id="SSF50182">
    <property type="entry name" value="Sm-like ribonucleoproteins"/>
    <property type="match status" value="1"/>
</dbReference>
<dbReference type="STRING" id="1434108.MSBRM_1449"/>
<sequence length="313" mass="36012">MRVIRRLNIVILLILILFIAYIRYLTNFYIFEDRALLDALLISLVVIFLAYIINSVTGNLILRKVSTAKDRYTLRKTASILITALAFAALFAIWFKRTSTLLIAYGILSAGVAIALQDLLRNIAGGILLILYHPFKAGDRIQVEDNVGDVLDIGSINTTIMEIREWVDADQYTGRILHIPNSFALNKTIKNYTRDYSFIWDEARFLLIYGSNWKKAEGIVLNVAGSILGEFENLAQKELRRMGQKYFITTYDVQTKLYMKMEENWIEMRLRYVVAPRKRREISHLLVSNILEALEKEKDIMVGTATSIDLMDR</sequence>
<evidence type="ECO:0000259" key="6">
    <source>
        <dbReference type="Pfam" id="PF00924"/>
    </source>
</evidence>
<dbReference type="HOGENOM" id="CLU_066007_1_0_2"/>
<evidence type="ECO:0000256" key="2">
    <source>
        <dbReference type="ARBA" id="ARBA00022692"/>
    </source>
</evidence>
<dbReference type="EMBL" id="CP009528">
    <property type="protein sequence ID" value="AKB54447.1"/>
    <property type="molecule type" value="Genomic_DNA"/>
</dbReference>
<dbReference type="KEGG" id="mby:MSBRM_1449"/>
<feature type="domain" description="Mechanosensitive ion channel MscS" evidence="6">
    <location>
        <begin position="118"/>
        <end position="194"/>
    </location>
</feature>
<dbReference type="InterPro" id="IPR006685">
    <property type="entry name" value="MscS_channel_2nd"/>
</dbReference>
<keyword evidence="8" id="KW-1185">Reference proteome</keyword>
<gene>
    <name evidence="7" type="ORF">MSBRM_1449</name>
</gene>
<evidence type="ECO:0000256" key="5">
    <source>
        <dbReference type="SAM" id="Phobius"/>
    </source>
</evidence>
<dbReference type="Proteomes" id="UP000033033">
    <property type="component" value="Chromosome"/>
</dbReference>
<feature type="transmembrane region" description="Helical" evidence="5">
    <location>
        <begin position="36"/>
        <end position="56"/>
    </location>
</feature>
<keyword evidence="2 5" id="KW-0812">Transmembrane</keyword>
<dbReference type="InterPro" id="IPR010920">
    <property type="entry name" value="LSM_dom_sf"/>
</dbReference>
<keyword evidence="3 5" id="KW-1133">Transmembrane helix</keyword>
<organism evidence="7 8">
    <name type="scientific">Methanosarcina barkeri MS</name>
    <dbReference type="NCBI Taxonomy" id="1434108"/>
    <lineage>
        <taxon>Archaea</taxon>
        <taxon>Methanobacteriati</taxon>
        <taxon>Methanobacteriota</taxon>
        <taxon>Stenosarchaea group</taxon>
        <taxon>Methanomicrobia</taxon>
        <taxon>Methanosarcinales</taxon>
        <taxon>Methanosarcinaceae</taxon>
        <taxon>Methanosarcina</taxon>
    </lineage>
</organism>
<dbReference type="GO" id="GO:0055085">
    <property type="term" value="P:transmembrane transport"/>
    <property type="evidence" value="ECO:0007669"/>
    <property type="project" value="InterPro"/>
</dbReference>
<reference evidence="7 8" key="1">
    <citation type="submission" date="2014-07" db="EMBL/GenBank/DDBJ databases">
        <title>Methanogenic archaea and the global carbon cycle.</title>
        <authorList>
            <person name="Henriksen J.R."/>
            <person name="Luke J."/>
            <person name="Reinhart S."/>
            <person name="Benedict M.N."/>
            <person name="Youngblut N.D."/>
            <person name="Metcalf M.E."/>
            <person name="Whitaker R.J."/>
            <person name="Metcalf W.W."/>
        </authorList>
    </citation>
    <scope>NUCLEOTIDE SEQUENCE [LARGE SCALE GENOMIC DNA]</scope>
    <source>
        <strain evidence="7 8">MS</strain>
    </source>
</reference>
<dbReference type="PANTHER" id="PTHR30566">
    <property type="entry name" value="YNAI-RELATED MECHANOSENSITIVE ION CHANNEL"/>
    <property type="match status" value="1"/>
</dbReference>
<dbReference type="PATRIC" id="fig|1434108.4.peg.1808"/>
<comment type="subcellular location">
    <subcellularLocation>
        <location evidence="1">Membrane</location>
    </subcellularLocation>
</comment>
<dbReference type="Gene3D" id="1.10.287.1260">
    <property type="match status" value="1"/>
</dbReference>
<evidence type="ECO:0000256" key="1">
    <source>
        <dbReference type="ARBA" id="ARBA00004370"/>
    </source>
</evidence>
<keyword evidence="4 5" id="KW-0472">Membrane</keyword>
<dbReference type="InterPro" id="IPR023408">
    <property type="entry name" value="MscS_beta-dom_sf"/>
</dbReference>
<feature type="transmembrane region" description="Helical" evidence="5">
    <location>
        <begin position="77"/>
        <end position="95"/>
    </location>
</feature>
<name>A0A0E3QTW5_METBA</name>
<protein>
    <recommendedName>
        <fullName evidence="6">Mechanosensitive ion channel MscS domain-containing protein</fullName>
    </recommendedName>
</protein>
<dbReference type="Pfam" id="PF00924">
    <property type="entry name" value="MS_channel_2nd"/>
    <property type="match status" value="1"/>
</dbReference>
<accession>A0A0E3QTW5</accession>
<dbReference type="GO" id="GO:0016020">
    <property type="term" value="C:membrane"/>
    <property type="evidence" value="ECO:0007669"/>
    <property type="project" value="UniProtKB-SubCell"/>
</dbReference>
<evidence type="ECO:0000313" key="8">
    <source>
        <dbReference type="Proteomes" id="UP000033033"/>
    </source>
</evidence>
<evidence type="ECO:0000256" key="3">
    <source>
        <dbReference type="ARBA" id="ARBA00022989"/>
    </source>
</evidence>
<evidence type="ECO:0000313" key="7">
    <source>
        <dbReference type="EMBL" id="AKB54447.1"/>
    </source>
</evidence>
<dbReference type="PANTHER" id="PTHR30566:SF5">
    <property type="entry name" value="MECHANOSENSITIVE ION CHANNEL PROTEIN 1, MITOCHONDRIAL-RELATED"/>
    <property type="match status" value="1"/>
</dbReference>
<dbReference type="Gene3D" id="2.30.30.60">
    <property type="match status" value="1"/>
</dbReference>
<dbReference type="AlphaFoldDB" id="A0A0E3QTW5"/>
<feature type="transmembrane region" description="Helical" evidence="5">
    <location>
        <begin position="7"/>
        <end position="24"/>
    </location>
</feature>